<gene>
    <name evidence="1" type="ORF">I4F81_004132</name>
</gene>
<dbReference type="Proteomes" id="UP000798662">
    <property type="component" value="Chromosome 1"/>
</dbReference>
<keyword evidence="2" id="KW-1185">Reference proteome</keyword>
<reference evidence="1" key="1">
    <citation type="submission" date="2019-11" db="EMBL/GenBank/DDBJ databases">
        <title>Nori genome reveals adaptations in red seaweeds to the harsh intertidal environment.</title>
        <authorList>
            <person name="Wang D."/>
            <person name="Mao Y."/>
        </authorList>
    </citation>
    <scope>NUCLEOTIDE SEQUENCE</scope>
    <source>
        <tissue evidence="1">Gametophyte</tissue>
    </source>
</reference>
<evidence type="ECO:0000313" key="1">
    <source>
        <dbReference type="EMBL" id="KAK1861548.1"/>
    </source>
</evidence>
<sequence length="99" mass="9382">MEEPRVIVSAVSGQSAVSAASFDYIMGAGPAMSKSHGRRLRESLAAGAGGDPAAVLGLGASGESAKSLLSTASSSGSGEKDAGSASEAAGNALDEAAAA</sequence>
<protein>
    <submittedName>
        <fullName evidence="1">Uncharacterized protein</fullName>
    </submittedName>
</protein>
<comment type="caution">
    <text evidence="1">The sequence shown here is derived from an EMBL/GenBank/DDBJ whole genome shotgun (WGS) entry which is preliminary data.</text>
</comment>
<accession>A0ACC3BUG3</accession>
<organism evidence="1 2">
    <name type="scientific">Pyropia yezoensis</name>
    <name type="common">Susabi-nori</name>
    <name type="synonym">Porphyra yezoensis</name>
    <dbReference type="NCBI Taxonomy" id="2788"/>
    <lineage>
        <taxon>Eukaryota</taxon>
        <taxon>Rhodophyta</taxon>
        <taxon>Bangiophyceae</taxon>
        <taxon>Bangiales</taxon>
        <taxon>Bangiaceae</taxon>
        <taxon>Pyropia</taxon>
    </lineage>
</organism>
<proteinExistence type="predicted"/>
<name>A0ACC3BUG3_PYRYE</name>
<dbReference type="EMBL" id="CM020618">
    <property type="protein sequence ID" value="KAK1861548.1"/>
    <property type="molecule type" value="Genomic_DNA"/>
</dbReference>
<evidence type="ECO:0000313" key="2">
    <source>
        <dbReference type="Proteomes" id="UP000798662"/>
    </source>
</evidence>